<dbReference type="Pfam" id="PF00583">
    <property type="entry name" value="Acetyltransf_1"/>
    <property type="match status" value="1"/>
</dbReference>
<evidence type="ECO:0000259" key="12">
    <source>
        <dbReference type="PROSITE" id="PS51186"/>
    </source>
</evidence>
<keyword evidence="14" id="KW-1185">Reference proteome</keyword>
<evidence type="ECO:0000256" key="2">
    <source>
        <dbReference type="ARBA" id="ARBA00004496"/>
    </source>
</evidence>
<evidence type="ECO:0000313" key="13">
    <source>
        <dbReference type="EMBL" id="KAF7310964.1"/>
    </source>
</evidence>
<dbReference type="CDD" id="cd04301">
    <property type="entry name" value="NAT_SF"/>
    <property type="match status" value="1"/>
</dbReference>
<dbReference type="Gene3D" id="3.40.630.30">
    <property type="match status" value="1"/>
</dbReference>
<keyword evidence="7 13" id="KW-0808">Transferase</keyword>
<dbReference type="GO" id="GO:0043998">
    <property type="term" value="F:histone H2A acetyltransferase activity"/>
    <property type="evidence" value="ECO:0007669"/>
    <property type="project" value="InterPro"/>
</dbReference>
<feature type="domain" description="N-acetyltransferase" evidence="12">
    <location>
        <begin position="36"/>
        <end position="192"/>
    </location>
</feature>
<evidence type="ECO:0000256" key="7">
    <source>
        <dbReference type="ARBA" id="ARBA00022679"/>
    </source>
</evidence>
<keyword evidence="6" id="KW-0963">Cytoplasm</keyword>
<dbReference type="AlphaFoldDB" id="A0A8H6W9R4"/>
<dbReference type="EC" id="2.3.1.257" evidence="4"/>
<gene>
    <name evidence="13" type="ORF">HMN09_00639700</name>
</gene>
<evidence type="ECO:0000256" key="1">
    <source>
        <dbReference type="ARBA" id="ARBA00004123"/>
    </source>
</evidence>
<dbReference type="OrthoDB" id="424551at2759"/>
<comment type="similarity">
    <text evidence="3">Belongs to the acetyltransferase family. NAA40 subfamily.</text>
</comment>
<accession>A0A8H6W9R4</accession>
<sequence length="194" mass="21737">MSSISTGSKQVAAANQAPASQIATSIQIPSDSAHVFKVRLAEEMDGEIRDSIWALFEANMRAMYTASSFGWDPPTKRAELFDPLTRFVLVRGAGALVAFAAFRFEFEDGENILYCYDLQVASAARRQGLGRVLMQHLTKIGQDFKLRKLMLTVFESNTPARRFYESIGFQLDRGSPGDEDDEDYRIMYKTLNVA</sequence>
<keyword evidence="8" id="KW-0539">Nucleus</keyword>
<comment type="catalytic activity">
    <reaction evidence="10">
        <text>N-terminal L-seryl-[histone H2A] + acetyl-CoA = N-terminal N(alpha)-acetyl-L-seryl-[histone H2A] + CoA + H(+)</text>
        <dbReference type="Rhea" id="RHEA:50600"/>
        <dbReference type="Rhea" id="RHEA-COMP:12742"/>
        <dbReference type="Rhea" id="RHEA-COMP:12744"/>
        <dbReference type="ChEBI" id="CHEBI:15378"/>
        <dbReference type="ChEBI" id="CHEBI:57287"/>
        <dbReference type="ChEBI" id="CHEBI:57288"/>
        <dbReference type="ChEBI" id="CHEBI:64738"/>
        <dbReference type="ChEBI" id="CHEBI:83690"/>
        <dbReference type="EC" id="2.3.1.257"/>
    </reaction>
</comment>
<evidence type="ECO:0000256" key="10">
    <source>
        <dbReference type="ARBA" id="ARBA00047821"/>
    </source>
</evidence>
<evidence type="ECO:0000256" key="8">
    <source>
        <dbReference type="ARBA" id="ARBA00023242"/>
    </source>
</evidence>
<organism evidence="13 14">
    <name type="scientific">Mycena chlorophos</name>
    <name type="common">Agaric fungus</name>
    <name type="synonym">Agaricus chlorophos</name>
    <dbReference type="NCBI Taxonomy" id="658473"/>
    <lineage>
        <taxon>Eukaryota</taxon>
        <taxon>Fungi</taxon>
        <taxon>Dikarya</taxon>
        <taxon>Basidiomycota</taxon>
        <taxon>Agaricomycotina</taxon>
        <taxon>Agaricomycetes</taxon>
        <taxon>Agaricomycetidae</taxon>
        <taxon>Agaricales</taxon>
        <taxon>Marasmiineae</taxon>
        <taxon>Mycenaceae</taxon>
        <taxon>Mycena</taxon>
    </lineage>
</organism>
<dbReference type="GO" id="GO:0005737">
    <property type="term" value="C:cytoplasm"/>
    <property type="evidence" value="ECO:0007669"/>
    <property type="project" value="UniProtKB-SubCell"/>
</dbReference>
<dbReference type="PROSITE" id="PS51186">
    <property type="entry name" value="GNAT"/>
    <property type="match status" value="1"/>
</dbReference>
<comment type="subcellular location">
    <subcellularLocation>
        <location evidence="2">Cytoplasm</location>
    </subcellularLocation>
    <subcellularLocation>
        <location evidence="1">Nucleus</location>
    </subcellularLocation>
</comment>
<dbReference type="GO" id="GO:0010485">
    <property type="term" value="F:histone H4 acetyltransferase activity"/>
    <property type="evidence" value="ECO:0007669"/>
    <property type="project" value="InterPro"/>
</dbReference>
<keyword evidence="9" id="KW-0012">Acyltransferase</keyword>
<evidence type="ECO:0000256" key="5">
    <source>
        <dbReference type="ARBA" id="ARBA00015043"/>
    </source>
</evidence>
<name>A0A8H6W9R4_MYCCL</name>
<dbReference type="PANTHER" id="PTHR20531">
    <property type="entry name" value="N-ALPHA-ACETYLTRANSFERASE 40"/>
    <property type="match status" value="1"/>
</dbReference>
<dbReference type="SUPFAM" id="SSF55729">
    <property type="entry name" value="Acyl-CoA N-acyltransferases (Nat)"/>
    <property type="match status" value="1"/>
</dbReference>
<dbReference type="InterPro" id="IPR039949">
    <property type="entry name" value="NAA40"/>
</dbReference>
<comment type="caution">
    <text evidence="13">The sequence shown here is derived from an EMBL/GenBank/DDBJ whole genome shotgun (WGS) entry which is preliminary data.</text>
</comment>
<dbReference type="PANTHER" id="PTHR20531:SF1">
    <property type="entry name" value="N-ALPHA-ACETYLTRANSFERASE 40"/>
    <property type="match status" value="1"/>
</dbReference>
<protein>
    <recommendedName>
        <fullName evidence="5">N-alpha-acetyltransferase 40</fullName>
        <ecNumber evidence="4">2.3.1.257</ecNumber>
    </recommendedName>
</protein>
<evidence type="ECO:0000256" key="3">
    <source>
        <dbReference type="ARBA" id="ARBA00008870"/>
    </source>
</evidence>
<evidence type="ECO:0000256" key="11">
    <source>
        <dbReference type="ARBA" id="ARBA00049524"/>
    </source>
</evidence>
<dbReference type="Proteomes" id="UP000613580">
    <property type="component" value="Unassembled WGS sequence"/>
</dbReference>
<dbReference type="GO" id="GO:1990189">
    <property type="term" value="F:protein N-terminal-serine acetyltransferase activity"/>
    <property type="evidence" value="ECO:0007669"/>
    <property type="project" value="UniProtKB-EC"/>
</dbReference>
<dbReference type="InterPro" id="IPR016181">
    <property type="entry name" value="Acyl_CoA_acyltransferase"/>
</dbReference>
<dbReference type="EMBL" id="JACAZE010000007">
    <property type="protein sequence ID" value="KAF7310964.1"/>
    <property type="molecule type" value="Genomic_DNA"/>
</dbReference>
<reference evidence="13" key="1">
    <citation type="submission" date="2020-05" db="EMBL/GenBank/DDBJ databases">
        <title>Mycena genomes resolve the evolution of fungal bioluminescence.</title>
        <authorList>
            <person name="Tsai I.J."/>
        </authorList>
    </citation>
    <scope>NUCLEOTIDE SEQUENCE</scope>
    <source>
        <strain evidence="13">110903Hualien_Pintung</strain>
    </source>
</reference>
<proteinExistence type="inferred from homology"/>
<dbReference type="InterPro" id="IPR000182">
    <property type="entry name" value="GNAT_dom"/>
</dbReference>
<evidence type="ECO:0000256" key="9">
    <source>
        <dbReference type="ARBA" id="ARBA00023315"/>
    </source>
</evidence>
<evidence type="ECO:0000256" key="6">
    <source>
        <dbReference type="ARBA" id="ARBA00022490"/>
    </source>
</evidence>
<evidence type="ECO:0000256" key="4">
    <source>
        <dbReference type="ARBA" id="ARBA00012950"/>
    </source>
</evidence>
<evidence type="ECO:0000313" key="14">
    <source>
        <dbReference type="Proteomes" id="UP000613580"/>
    </source>
</evidence>
<dbReference type="GO" id="GO:0005634">
    <property type="term" value="C:nucleus"/>
    <property type="evidence" value="ECO:0007669"/>
    <property type="project" value="UniProtKB-SubCell"/>
</dbReference>
<comment type="catalytic activity">
    <reaction evidence="11">
        <text>N-terminal L-seryl-[histone H4] + acetyl-CoA = N-terminal N(alpha)-acetyl-L-seryl-[histone H4] + CoA + H(+)</text>
        <dbReference type="Rhea" id="RHEA:50596"/>
        <dbReference type="Rhea" id="RHEA-COMP:12740"/>
        <dbReference type="Rhea" id="RHEA-COMP:12743"/>
        <dbReference type="ChEBI" id="CHEBI:15378"/>
        <dbReference type="ChEBI" id="CHEBI:57287"/>
        <dbReference type="ChEBI" id="CHEBI:57288"/>
        <dbReference type="ChEBI" id="CHEBI:64738"/>
        <dbReference type="ChEBI" id="CHEBI:83690"/>
        <dbReference type="EC" id="2.3.1.257"/>
    </reaction>
</comment>